<organism evidence="2 3">
    <name type="scientific">Mycoplasma seminis</name>
    <dbReference type="NCBI Taxonomy" id="512749"/>
    <lineage>
        <taxon>Bacteria</taxon>
        <taxon>Bacillati</taxon>
        <taxon>Mycoplasmatota</taxon>
        <taxon>Mollicutes</taxon>
        <taxon>Mycoplasmataceae</taxon>
        <taxon>Mycoplasma</taxon>
    </lineage>
</organism>
<accession>A0ABY9H9R4</accession>
<sequence>MTQGVNINIKKPSNIDIYETVYAISWSKVIWHFVAWFSVVFLGGLYYYAEYSLQKTSAYYPVIIIGEVLDWILFFWAARVFGMQFNLVKHKGLDLNIDSSKFTMDSLMYLYFSTESWILERYIITFIRYKFGFSKYWLSIKYYLYRNMNENKN</sequence>
<feature type="transmembrane region" description="Helical" evidence="1">
    <location>
        <begin position="29"/>
        <end position="48"/>
    </location>
</feature>
<keyword evidence="1" id="KW-0812">Transmembrane</keyword>
<dbReference type="RefSeq" id="WP_305937763.1">
    <property type="nucleotide sequence ID" value="NZ_CP132191.1"/>
</dbReference>
<proteinExistence type="predicted"/>
<feature type="transmembrane region" description="Helical" evidence="1">
    <location>
        <begin position="60"/>
        <end position="81"/>
    </location>
</feature>
<evidence type="ECO:0000313" key="3">
    <source>
        <dbReference type="Proteomes" id="UP001237011"/>
    </source>
</evidence>
<dbReference type="EMBL" id="CP132191">
    <property type="protein sequence ID" value="WLP85327.1"/>
    <property type="molecule type" value="Genomic_DNA"/>
</dbReference>
<name>A0ABY9H9R4_9MOLU</name>
<evidence type="ECO:0000313" key="2">
    <source>
        <dbReference type="EMBL" id="WLP85327.1"/>
    </source>
</evidence>
<keyword evidence="1" id="KW-0472">Membrane</keyword>
<gene>
    <name evidence="2" type="ORF">Q8852_03320</name>
</gene>
<keyword evidence="1" id="KW-1133">Transmembrane helix</keyword>
<protein>
    <submittedName>
        <fullName evidence="2">Uncharacterized protein</fullName>
    </submittedName>
</protein>
<dbReference type="Proteomes" id="UP001237011">
    <property type="component" value="Chromosome"/>
</dbReference>
<evidence type="ECO:0000256" key="1">
    <source>
        <dbReference type="SAM" id="Phobius"/>
    </source>
</evidence>
<keyword evidence="3" id="KW-1185">Reference proteome</keyword>
<reference evidence="2" key="1">
    <citation type="submission" date="2023-08" db="EMBL/GenBank/DDBJ databases">
        <title>Complete genome sequence of Mycoplasma seminis 2200.</title>
        <authorList>
            <person name="Spergser J."/>
        </authorList>
    </citation>
    <scope>NUCLEOTIDE SEQUENCE [LARGE SCALE GENOMIC DNA]</scope>
    <source>
        <strain evidence="2">2200</strain>
    </source>
</reference>